<protein>
    <submittedName>
        <fullName evidence="4">Sensor histidine kinase</fullName>
    </submittedName>
</protein>
<dbReference type="InterPro" id="IPR036890">
    <property type="entry name" value="HATPase_C_sf"/>
</dbReference>
<evidence type="ECO:0000259" key="3">
    <source>
        <dbReference type="Pfam" id="PF14417"/>
    </source>
</evidence>
<evidence type="ECO:0000313" key="5">
    <source>
        <dbReference type="Proteomes" id="UP001432039"/>
    </source>
</evidence>
<keyword evidence="4" id="KW-0418">Kinase</keyword>
<evidence type="ECO:0000256" key="1">
    <source>
        <dbReference type="ARBA" id="ARBA00022527"/>
    </source>
</evidence>
<keyword evidence="5" id="KW-1185">Reference proteome</keyword>
<dbReference type="Proteomes" id="UP001432039">
    <property type="component" value="Chromosome"/>
</dbReference>
<dbReference type="GO" id="GO:0016301">
    <property type="term" value="F:kinase activity"/>
    <property type="evidence" value="ECO:0007669"/>
    <property type="project" value="UniProtKB-KW"/>
</dbReference>
<dbReference type="PANTHER" id="PTHR35526:SF3">
    <property type="entry name" value="ANTI-SIGMA-F FACTOR RSBW"/>
    <property type="match status" value="1"/>
</dbReference>
<organism evidence="4 5">
    <name type="scientific">Streptomyces virginiae</name>
    <name type="common">Streptomyces cinnamonensis</name>
    <dbReference type="NCBI Taxonomy" id="1961"/>
    <lineage>
        <taxon>Bacteria</taxon>
        <taxon>Bacillati</taxon>
        <taxon>Actinomycetota</taxon>
        <taxon>Actinomycetes</taxon>
        <taxon>Kitasatosporales</taxon>
        <taxon>Streptomycetaceae</taxon>
        <taxon>Streptomyces</taxon>
    </lineage>
</organism>
<dbReference type="InterPro" id="IPR025847">
    <property type="entry name" value="MEDS_domain"/>
</dbReference>
<gene>
    <name evidence="4" type="ORF">OG517_39230</name>
</gene>
<evidence type="ECO:0000313" key="4">
    <source>
        <dbReference type="EMBL" id="WUQ16963.1"/>
    </source>
</evidence>
<dbReference type="CDD" id="cd16936">
    <property type="entry name" value="HATPase_RsbW-like"/>
    <property type="match status" value="1"/>
</dbReference>
<keyword evidence="1" id="KW-0723">Serine/threonine-protein kinase</keyword>
<feature type="domain" description="Histidine kinase/HSP90-like ATPase" evidence="2">
    <location>
        <begin position="201"/>
        <end position="321"/>
    </location>
</feature>
<evidence type="ECO:0000259" key="2">
    <source>
        <dbReference type="Pfam" id="PF13581"/>
    </source>
</evidence>
<dbReference type="NCBIfam" id="NF041045">
    <property type="entry name" value="RsbA_anti_sig"/>
    <property type="match status" value="1"/>
</dbReference>
<proteinExistence type="predicted"/>
<dbReference type="InterPro" id="IPR047718">
    <property type="entry name" value="RsbA-like_anti_sig"/>
</dbReference>
<dbReference type="InterPro" id="IPR050267">
    <property type="entry name" value="Anti-sigma-factor_SerPK"/>
</dbReference>
<dbReference type="InterPro" id="IPR003594">
    <property type="entry name" value="HATPase_dom"/>
</dbReference>
<dbReference type="Gene3D" id="3.30.565.10">
    <property type="entry name" value="Histidine kinase-like ATPase, C-terminal domain"/>
    <property type="match status" value="1"/>
</dbReference>
<accession>A0ABZ1TNH1</accession>
<sequence length="326" mass="34081">MINLPAAGASEAFVHPALFYRGEADYLAGVGGFVRTALAADEPVLVAVPGPRLDALREDLGVGTTGVTWTDMTHLGRNPGRILAALQDFADRHADRPARIVGEPIWPGRSRAEVLEATRHEALINTAFAGRRATVLCPYDVLGLPAEVVSDARRTHPTLLEDDKALISPEYADASSVCADCDEPLPEPDGGTPWLAYTHGELGEVRAYAEAWARGTDLSAALRGDLVLAVSEAAANSLAHGGGSGALRMWSTAEAGAGAGVGGRSGVVAEIRDGGHLADPLAGRRRPALASVDGGRGLWMIHQLCDLVEIRASDSGLTLRLHMAAS</sequence>
<dbReference type="PANTHER" id="PTHR35526">
    <property type="entry name" value="ANTI-SIGMA-F FACTOR RSBW-RELATED"/>
    <property type="match status" value="1"/>
</dbReference>
<dbReference type="EMBL" id="CP108090">
    <property type="protein sequence ID" value="WUQ16963.1"/>
    <property type="molecule type" value="Genomic_DNA"/>
</dbReference>
<dbReference type="Pfam" id="PF13581">
    <property type="entry name" value="HATPase_c_2"/>
    <property type="match status" value="1"/>
</dbReference>
<dbReference type="Pfam" id="PF14417">
    <property type="entry name" value="MEDS"/>
    <property type="match status" value="1"/>
</dbReference>
<keyword evidence="4" id="KW-0808">Transferase</keyword>
<reference evidence="4" key="1">
    <citation type="submission" date="2022-10" db="EMBL/GenBank/DDBJ databases">
        <title>The complete genomes of actinobacterial strains from the NBC collection.</title>
        <authorList>
            <person name="Joergensen T.S."/>
            <person name="Alvarez Arevalo M."/>
            <person name="Sterndorff E.B."/>
            <person name="Faurdal D."/>
            <person name="Vuksanovic O."/>
            <person name="Mourched A.-S."/>
            <person name="Charusanti P."/>
            <person name="Shaw S."/>
            <person name="Blin K."/>
            <person name="Weber T."/>
        </authorList>
    </citation>
    <scope>NUCLEOTIDE SEQUENCE</scope>
    <source>
        <strain evidence="4">NBC_00248</strain>
    </source>
</reference>
<dbReference type="RefSeq" id="WP_328965205.1">
    <property type="nucleotide sequence ID" value="NZ_CP108090.1"/>
</dbReference>
<name>A0ABZ1TNH1_STRVG</name>
<feature type="domain" description="MEDS" evidence="3">
    <location>
        <begin position="15"/>
        <end position="157"/>
    </location>
</feature>